<organism evidence="2">
    <name type="scientific">Riptortus pedestris</name>
    <name type="common">Bean bug</name>
    <dbReference type="NCBI Taxonomy" id="329032"/>
    <lineage>
        <taxon>Eukaryota</taxon>
        <taxon>Metazoa</taxon>
        <taxon>Ecdysozoa</taxon>
        <taxon>Arthropoda</taxon>
        <taxon>Hexapoda</taxon>
        <taxon>Insecta</taxon>
        <taxon>Pterygota</taxon>
        <taxon>Neoptera</taxon>
        <taxon>Paraneoptera</taxon>
        <taxon>Hemiptera</taxon>
        <taxon>Heteroptera</taxon>
        <taxon>Panheteroptera</taxon>
        <taxon>Pentatomomorpha</taxon>
        <taxon>Coreoidea</taxon>
        <taxon>Alydidae</taxon>
        <taxon>Riptortus</taxon>
    </lineage>
</organism>
<evidence type="ECO:0000313" key="2">
    <source>
        <dbReference type="EMBL" id="BAN20654.1"/>
    </source>
</evidence>
<feature type="signal peptide" evidence="1">
    <location>
        <begin position="1"/>
        <end position="17"/>
    </location>
</feature>
<evidence type="ECO:0000256" key="1">
    <source>
        <dbReference type="SAM" id="SignalP"/>
    </source>
</evidence>
<proteinExistence type="evidence at transcript level"/>
<dbReference type="AlphaFoldDB" id="R4WDC9"/>
<feature type="chain" id="PRO_5004372287" evidence="1">
    <location>
        <begin position="18"/>
        <end position="96"/>
    </location>
</feature>
<dbReference type="EMBL" id="AK417439">
    <property type="protein sequence ID" value="BAN20654.1"/>
    <property type="molecule type" value="mRNA"/>
</dbReference>
<sequence length="96" mass="10505">MIPKFILLLVMVSYTYGNHCPMNPKRCETVRCAQATREGCEKQGLDFVAKESICGCCDFCQPFSSNGEECGPKTEPMNGAKINCQPPSTCENGICT</sequence>
<keyword evidence="1" id="KW-0732">Signal</keyword>
<accession>R4WDC9</accession>
<name>R4WDC9_RIPPE</name>
<protein>
    <submittedName>
        <fullName evidence="2">Cysteine rich secreted protein</fullName>
    </submittedName>
</protein>
<reference evidence="2" key="1">
    <citation type="journal article" date="2013" name="PLoS ONE">
        <title>Gene expression in gut symbiotic organ of stinkbug affected by extracellular bacterial symbiont.</title>
        <authorList>
            <person name="Futahashi R."/>
            <person name="Tanaka K."/>
            <person name="Tanahashi M."/>
            <person name="Nikoh N."/>
            <person name="Kikuchi Y."/>
            <person name="Lee B.L."/>
            <person name="Fukatsu T."/>
        </authorList>
    </citation>
    <scope>NUCLEOTIDE SEQUENCE</scope>
    <source>
        <tissue evidence="2">Midgut</tissue>
    </source>
</reference>